<dbReference type="RefSeq" id="WP_209464725.1">
    <property type="nucleotide sequence ID" value="NZ_CP110224.1"/>
</dbReference>
<accession>A0ABS4IL87</accession>
<feature type="transmembrane region" description="Helical" evidence="9">
    <location>
        <begin position="7"/>
        <end position="30"/>
    </location>
</feature>
<evidence type="ECO:0000256" key="7">
    <source>
        <dbReference type="ARBA" id="ARBA00023136"/>
    </source>
</evidence>
<feature type="transmembrane region" description="Helical" evidence="9">
    <location>
        <begin position="50"/>
        <end position="67"/>
    </location>
</feature>
<dbReference type="Proteomes" id="UP001519345">
    <property type="component" value="Unassembled WGS sequence"/>
</dbReference>
<reference evidence="11 12" key="1">
    <citation type="submission" date="2021-03" db="EMBL/GenBank/DDBJ databases">
        <title>Genomic Encyclopedia of Type Strains, Phase IV (KMG-IV): sequencing the most valuable type-strain genomes for metagenomic binning, comparative biology and taxonomic classification.</title>
        <authorList>
            <person name="Goeker M."/>
        </authorList>
    </citation>
    <scope>NUCLEOTIDE SEQUENCE [LARGE SCALE GENOMIC DNA]</scope>
    <source>
        <strain evidence="11 12">DSM 25609</strain>
    </source>
</reference>
<keyword evidence="3" id="KW-1003">Cell membrane</keyword>
<evidence type="ECO:0000313" key="12">
    <source>
        <dbReference type="Proteomes" id="UP001519345"/>
    </source>
</evidence>
<comment type="subcellular location">
    <subcellularLocation>
        <location evidence="1">Cell inner membrane</location>
        <topology evidence="1">Multi-pass membrane protein</topology>
    </subcellularLocation>
</comment>
<feature type="domain" description="Tripartite ATP-independent periplasmic transporters DctQ component" evidence="10">
    <location>
        <begin position="26"/>
        <end position="150"/>
    </location>
</feature>
<protein>
    <submittedName>
        <fullName evidence="11">TRAP-type C4-dicarboxylate transport system permease small subunit</fullName>
    </submittedName>
</protein>
<name>A0ABS4IL87_9BACI</name>
<evidence type="ECO:0000259" key="10">
    <source>
        <dbReference type="Pfam" id="PF04290"/>
    </source>
</evidence>
<evidence type="ECO:0000313" key="11">
    <source>
        <dbReference type="EMBL" id="MBP1971713.1"/>
    </source>
</evidence>
<gene>
    <name evidence="11" type="ORF">J2Z83_003868</name>
</gene>
<keyword evidence="5 9" id="KW-0812">Transmembrane</keyword>
<evidence type="ECO:0000256" key="4">
    <source>
        <dbReference type="ARBA" id="ARBA00022519"/>
    </source>
</evidence>
<keyword evidence="2" id="KW-0813">Transport</keyword>
<dbReference type="PANTHER" id="PTHR35011">
    <property type="entry name" value="2,3-DIKETO-L-GULONATE TRAP TRANSPORTER SMALL PERMEASE PROTEIN YIAM"/>
    <property type="match status" value="1"/>
</dbReference>
<keyword evidence="4" id="KW-0997">Cell inner membrane</keyword>
<dbReference type="EMBL" id="JAGGKX010000032">
    <property type="protein sequence ID" value="MBP1971713.1"/>
    <property type="molecule type" value="Genomic_DNA"/>
</dbReference>
<evidence type="ECO:0000256" key="6">
    <source>
        <dbReference type="ARBA" id="ARBA00022989"/>
    </source>
</evidence>
<keyword evidence="12" id="KW-1185">Reference proteome</keyword>
<evidence type="ECO:0000256" key="1">
    <source>
        <dbReference type="ARBA" id="ARBA00004429"/>
    </source>
</evidence>
<feature type="transmembrane region" description="Helical" evidence="9">
    <location>
        <begin position="88"/>
        <end position="109"/>
    </location>
</feature>
<dbReference type="InterPro" id="IPR055348">
    <property type="entry name" value="DctQ"/>
</dbReference>
<evidence type="ECO:0000256" key="3">
    <source>
        <dbReference type="ARBA" id="ARBA00022475"/>
    </source>
</evidence>
<comment type="similarity">
    <text evidence="8">Belongs to the TRAP transporter small permease family.</text>
</comment>
<keyword evidence="7 9" id="KW-0472">Membrane</keyword>
<evidence type="ECO:0000256" key="2">
    <source>
        <dbReference type="ARBA" id="ARBA00022448"/>
    </source>
</evidence>
<sequence length="161" mass="17964">MGIVEKISYWIDLIVRNLITIFLSVMTVILTVQIIARSVFEGGAVWTDELARFLMIAMIFLGAALAVRDKSHITVSIFEEWKPSLRKWFAPFQWIAMLLYAGILVKFGLDTLEVVGPQTSSNMVISMGIVYAVLPISAAIMIIHLIARIGKDRHAEKGGNE</sequence>
<evidence type="ECO:0000256" key="9">
    <source>
        <dbReference type="SAM" id="Phobius"/>
    </source>
</evidence>
<dbReference type="PANTHER" id="PTHR35011:SF2">
    <property type="entry name" value="2,3-DIKETO-L-GULONATE TRAP TRANSPORTER SMALL PERMEASE PROTEIN YIAM"/>
    <property type="match status" value="1"/>
</dbReference>
<dbReference type="InterPro" id="IPR007387">
    <property type="entry name" value="TRAP_DctQ"/>
</dbReference>
<evidence type="ECO:0000256" key="8">
    <source>
        <dbReference type="ARBA" id="ARBA00038436"/>
    </source>
</evidence>
<keyword evidence="6 9" id="KW-1133">Transmembrane helix</keyword>
<proteinExistence type="inferred from homology"/>
<dbReference type="Pfam" id="PF04290">
    <property type="entry name" value="DctQ"/>
    <property type="match status" value="1"/>
</dbReference>
<organism evidence="11 12">
    <name type="scientific">Virgibacillus natechei</name>
    <dbReference type="NCBI Taxonomy" id="1216297"/>
    <lineage>
        <taxon>Bacteria</taxon>
        <taxon>Bacillati</taxon>
        <taxon>Bacillota</taxon>
        <taxon>Bacilli</taxon>
        <taxon>Bacillales</taxon>
        <taxon>Bacillaceae</taxon>
        <taxon>Virgibacillus</taxon>
    </lineage>
</organism>
<feature type="transmembrane region" description="Helical" evidence="9">
    <location>
        <begin position="129"/>
        <end position="147"/>
    </location>
</feature>
<comment type="caution">
    <text evidence="11">The sequence shown here is derived from an EMBL/GenBank/DDBJ whole genome shotgun (WGS) entry which is preliminary data.</text>
</comment>
<evidence type="ECO:0000256" key="5">
    <source>
        <dbReference type="ARBA" id="ARBA00022692"/>
    </source>
</evidence>